<evidence type="ECO:0000256" key="4">
    <source>
        <dbReference type="ARBA" id="ARBA00022692"/>
    </source>
</evidence>
<evidence type="ECO:0000256" key="2">
    <source>
        <dbReference type="ARBA" id="ARBA00006375"/>
    </source>
</evidence>
<keyword evidence="11" id="KW-1185">Reference proteome</keyword>
<keyword evidence="4 8" id="KW-0812">Transmembrane</keyword>
<dbReference type="PANTHER" id="PTHR45618">
    <property type="entry name" value="MITOCHONDRIAL DICARBOXYLATE CARRIER-RELATED"/>
    <property type="match status" value="1"/>
</dbReference>
<dbReference type="Pfam" id="PF00153">
    <property type="entry name" value="Mito_carr"/>
    <property type="match status" value="3"/>
</dbReference>
<name>A0ABD3N6E7_9STRA</name>
<keyword evidence="3 9" id="KW-0813">Transport</keyword>
<proteinExistence type="inferred from homology"/>
<dbReference type="EMBL" id="JALLPJ020001324">
    <property type="protein sequence ID" value="KAL3769836.1"/>
    <property type="molecule type" value="Genomic_DNA"/>
</dbReference>
<comment type="subcellular location">
    <subcellularLocation>
        <location evidence="1">Membrane</location>
        <topology evidence="1">Multi-pass membrane protein</topology>
    </subcellularLocation>
</comment>
<accession>A0ABD3N6E7</accession>
<gene>
    <name evidence="10" type="ORF">ACHAWO_011326</name>
</gene>
<dbReference type="InterPro" id="IPR018108">
    <property type="entry name" value="MCP_transmembrane"/>
</dbReference>
<evidence type="ECO:0000313" key="11">
    <source>
        <dbReference type="Proteomes" id="UP001530400"/>
    </source>
</evidence>
<evidence type="ECO:0008006" key="12">
    <source>
        <dbReference type="Google" id="ProtNLM"/>
    </source>
</evidence>
<evidence type="ECO:0000256" key="1">
    <source>
        <dbReference type="ARBA" id="ARBA00004141"/>
    </source>
</evidence>
<reference evidence="10 11" key="1">
    <citation type="submission" date="2024-10" db="EMBL/GenBank/DDBJ databases">
        <title>Updated reference genomes for cyclostephanoid diatoms.</title>
        <authorList>
            <person name="Roberts W.R."/>
            <person name="Alverson A.J."/>
        </authorList>
    </citation>
    <scope>NUCLEOTIDE SEQUENCE [LARGE SCALE GENOMIC DNA]</scope>
    <source>
        <strain evidence="10 11">AJA010-31</strain>
    </source>
</reference>
<evidence type="ECO:0000256" key="8">
    <source>
        <dbReference type="PROSITE-ProRule" id="PRU00282"/>
    </source>
</evidence>
<dbReference type="PROSITE" id="PS50920">
    <property type="entry name" value="SOLCAR"/>
    <property type="match status" value="2"/>
</dbReference>
<dbReference type="SUPFAM" id="SSF103506">
    <property type="entry name" value="Mitochondrial carrier"/>
    <property type="match status" value="1"/>
</dbReference>
<feature type="repeat" description="Solcar" evidence="8">
    <location>
        <begin position="218"/>
        <end position="300"/>
    </location>
</feature>
<dbReference type="Gene3D" id="1.50.40.10">
    <property type="entry name" value="Mitochondrial carrier domain"/>
    <property type="match status" value="1"/>
</dbReference>
<comment type="similarity">
    <text evidence="2 9">Belongs to the mitochondrial carrier (TC 2.A.29) family.</text>
</comment>
<feature type="repeat" description="Solcar" evidence="8">
    <location>
        <begin position="111"/>
        <end position="213"/>
    </location>
</feature>
<keyword evidence="7 8" id="KW-0472">Membrane</keyword>
<evidence type="ECO:0000313" key="10">
    <source>
        <dbReference type="EMBL" id="KAL3769836.1"/>
    </source>
</evidence>
<dbReference type="GO" id="GO:0016020">
    <property type="term" value="C:membrane"/>
    <property type="evidence" value="ECO:0007669"/>
    <property type="project" value="UniProtKB-SubCell"/>
</dbReference>
<dbReference type="InterPro" id="IPR050391">
    <property type="entry name" value="Mito_Metabolite_Transporter"/>
</dbReference>
<dbReference type="InterPro" id="IPR023395">
    <property type="entry name" value="MCP_dom_sf"/>
</dbReference>
<organism evidence="10 11">
    <name type="scientific">Cyclotella atomus</name>
    <dbReference type="NCBI Taxonomy" id="382360"/>
    <lineage>
        <taxon>Eukaryota</taxon>
        <taxon>Sar</taxon>
        <taxon>Stramenopiles</taxon>
        <taxon>Ochrophyta</taxon>
        <taxon>Bacillariophyta</taxon>
        <taxon>Coscinodiscophyceae</taxon>
        <taxon>Thalassiosirophycidae</taxon>
        <taxon>Stephanodiscales</taxon>
        <taxon>Stephanodiscaceae</taxon>
        <taxon>Cyclotella</taxon>
    </lineage>
</organism>
<evidence type="ECO:0000256" key="7">
    <source>
        <dbReference type="ARBA" id="ARBA00023136"/>
    </source>
</evidence>
<protein>
    <recommendedName>
        <fullName evidence="12">Mitochondrial carrier protein</fullName>
    </recommendedName>
</protein>
<evidence type="ECO:0000256" key="5">
    <source>
        <dbReference type="ARBA" id="ARBA00022737"/>
    </source>
</evidence>
<evidence type="ECO:0000256" key="9">
    <source>
        <dbReference type="RuleBase" id="RU000488"/>
    </source>
</evidence>
<keyword evidence="6" id="KW-1133">Transmembrane helix</keyword>
<keyword evidence="5" id="KW-0677">Repeat</keyword>
<evidence type="ECO:0000256" key="3">
    <source>
        <dbReference type="ARBA" id="ARBA00022448"/>
    </source>
</evidence>
<evidence type="ECO:0000256" key="6">
    <source>
        <dbReference type="ARBA" id="ARBA00022989"/>
    </source>
</evidence>
<sequence length="306" mass="33360">MNLLKEMTAAGPGCAIANGLLNCFETTKVKLQLHNPSSPVYTVPTTRGVMTQIAQEEGIVRGLLTPGLSASLTRSVLYGAYRVGLYSSVRSALSGLNGDDDDNIGTDSTNITFTTRLLSGMITGGIGSLLSCPLDVVRTRMQADSGLIHKNIYTTGLRKGQAVRYTGMMSAFYTILKEEGLQRGLYRGSSVTVARASVLNGAQLATYDTMKQYLGWEEGPILHSFCALLSGIVAQTVIMPMDTVKSQMMLGHSWKDVYHCIIQRRNGALLYLYRGWIPASCGQSLIMVLQMPMIEEFRRLLVVEAI</sequence>
<comment type="caution">
    <text evidence="10">The sequence shown here is derived from an EMBL/GenBank/DDBJ whole genome shotgun (WGS) entry which is preliminary data.</text>
</comment>
<dbReference type="Proteomes" id="UP001530400">
    <property type="component" value="Unassembled WGS sequence"/>
</dbReference>
<dbReference type="AlphaFoldDB" id="A0ABD3N6E7"/>